<dbReference type="Proteomes" id="UP000219338">
    <property type="component" value="Unassembled WGS sequence"/>
</dbReference>
<evidence type="ECO:0000313" key="5">
    <source>
        <dbReference type="Proteomes" id="UP000219338"/>
    </source>
</evidence>
<dbReference type="EMBL" id="FUEG01000014">
    <property type="protein sequence ID" value="SJL11502.1"/>
    <property type="molecule type" value="Genomic_DNA"/>
</dbReference>
<evidence type="ECO:0000256" key="3">
    <source>
        <dbReference type="SAM" id="MobiDB-lite"/>
    </source>
</evidence>
<feature type="compositionally biased region" description="Basic and acidic residues" evidence="3">
    <location>
        <begin position="456"/>
        <end position="477"/>
    </location>
</feature>
<comment type="similarity">
    <text evidence="1">Belongs to the short-chain dehydrogenases/reductases (SDR) family.</text>
</comment>
<dbReference type="InterPro" id="IPR002347">
    <property type="entry name" value="SDR_fam"/>
</dbReference>
<keyword evidence="2" id="KW-0560">Oxidoreductase</keyword>
<gene>
    <name evidence="4" type="ORF">ARMOST_14906</name>
</gene>
<sequence length="485" mass="55872">MSSLVALIIGAGANVGRSVALTLQKHQYKVALGSRNPDVEALKKDGFFPVKVDATKPDSVVQAFKTVSDELGPPNVVIFNAVAYKQPKVASDPLSVSLEDFEQSTDIANSIYAAAQQFRSLTLTSTSPRAFIVTGNKGPFVHQAHGQFFDLIKEKTFAVYLIEQFWSAYTKNKEDPRFHFAFLVSGEGGYPAYPDFLNSGPAHAEAYWHLISSEKPEGWDYRFTLNGKNPSPIYQTTMAEPKHNPSDRQSESPQSQRIRQIWQGYQEKLARYEKEFLARRAETVGMLRSAGTDAPDLIREVEIVLEKQHLKKVRDIFFSKLREENLSVSGWKRTKQDQNEVAQSFRWNGHQLRLYEFNFRAEEDSDGEILYPDAVIQKRSDADPIAENALKQCTETIKEYYQDAYVETFNFQKHLKAIPREERQEVAATSRAQFEHEMKKLVSRKREECQFKVSQRLEDEVEEDQKRWQEQRKERQRPTLPQNWE</sequence>
<dbReference type="Gene3D" id="3.40.50.720">
    <property type="entry name" value="NAD(P)-binding Rossmann-like Domain"/>
    <property type="match status" value="1"/>
</dbReference>
<dbReference type="SUPFAM" id="SSF51735">
    <property type="entry name" value="NAD(P)-binding Rossmann-fold domains"/>
    <property type="match status" value="1"/>
</dbReference>
<dbReference type="Pfam" id="PF00106">
    <property type="entry name" value="adh_short"/>
    <property type="match status" value="1"/>
</dbReference>
<dbReference type="PANTHER" id="PTHR43669">
    <property type="entry name" value="5-KETO-D-GLUCONATE 5-REDUCTASE"/>
    <property type="match status" value="1"/>
</dbReference>
<dbReference type="STRING" id="47428.A0A284RRV8"/>
<reference evidence="5" key="1">
    <citation type="journal article" date="2017" name="Nat. Ecol. Evol.">
        <title>Genome expansion and lineage-specific genetic innovations in the forest pathogenic fungi Armillaria.</title>
        <authorList>
            <person name="Sipos G."/>
            <person name="Prasanna A.N."/>
            <person name="Walter M.C."/>
            <person name="O'Connor E."/>
            <person name="Balint B."/>
            <person name="Krizsan K."/>
            <person name="Kiss B."/>
            <person name="Hess J."/>
            <person name="Varga T."/>
            <person name="Slot J."/>
            <person name="Riley R."/>
            <person name="Boka B."/>
            <person name="Rigling D."/>
            <person name="Barry K."/>
            <person name="Lee J."/>
            <person name="Mihaltcheva S."/>
            <person name="LaButti K."/>
            <person name="Lipzen A."/>
            <person name="Waldron R."/>
            <person name="Moloney N.M."/>
            <person name="Sperisen C."/>
            <person name="Kredics L."/>
            <person name="Vagvoelgyi C."/>
            <person name="Patrignani A."/>
            <person name="Fitzpatrick D."/>
            <person name="Nagy I."/>
            <person name="Doyle S."/>
            <person name="Anderson J.B."/>
            <person name="Grigoriev I.V."/>
            <person name="Gueldener U."/>
            <person name="Muensterkoetter M."/>
            <person name="Nagy L.G."/>
        </authorList>
    </citation>
    <scope>NUCLEOTIDE SEQUENCE [LARGE SCALE GENOMIC DNA]</scope>
    <source>
        <strain evidence="5">C18/9</strain>
    </source>
</reference>
<name>A0A284RRV8_ARMOS</name>
<keyword evidence="5" id="KW-1185">Reference proteome</keyword>
<organism evidence="4 5">
    <name type="scientific">Armillaria ostoyae</name>
    <name type="common">Armillaria root rot fungus</name>
    <dbReference type="NCBI Taxonomy" id="47428"/>
    <lineage>
        <taxon>Eukaryota</taxon>
        <taxon>Fungi</taxon>
        <taxon>Dikarya</taxon>
        <taxon>Basidiomycota</taxon>
        <taxon>Agaricomycotina</taxon>
        <taxon>Agaricomycetes</taxon>
        <taxon>Agaricomycetidae</taxon>
        <taxon>Agaricales</taxon>
        <taxon>Marasmiineae</taxon>
        <taxon>Physalacriaceae</taxon>
        <taxon>Armillaria</taxon>
    </lineage>
</organism>
<dbReference type="InterPro" id="IPR036291">
    <property type="entry name" value="NAD(P)-bd_dom_sf"/>
</dbReference>
<evidence type="ECO:0008006" key="6">
    <source>
        <dbReference type="Google" id="ProtNLM"/>
    </source>
</evidence>
<dbReference type="GO" id="GO:0016491">
    <property type="term" value="F:oxidoreductase activity"/>
    <property type="evidence" value="ECO:0007669"/>
    <property type="project" value="UniProtKB-KW"/>
</dbReference>
<dbReference type="OrthoDB" id="5336600at2759"/>
<feature type="region of interest" description="Disordered" evidence="3">
    <location>
        <begin position="232"/>
        <end position="257"/>
    </location>
</feature>
<accession>A0A284RRV8</accession>
<feature type="compositionally biased region" description="Basic and acidic residues" evidence="3">
    <location>
        <begin position="240"/>
        <end position="250"/>
    </location>
</feature>
<dbReference type="AlphaFoldDB" id="A0A284RRV8"/>
<proteinExistence type="inferred from homology"/>
<dbReference type="PANTHER" id="PTHR43669:SF4">
    <property type="entry name" value="SHORT-CHAIN DEHYDROGENASE"/>
    <property type="match status" value="1"/>
</dbReference>
<feature type="region of interest" description="Disordered" evidence="3">
    <location>
        <begin position="456"/>
        <end position="485"/>
    </location>
</feature>
<protein>
    <recommendedName>
        <fullName evidence="6">NAD(P)-binding domain-containing protein</fullName>
    </recommendedName>
</protein>
<evidence type="ECO:0000256" key="2">
    <source>
        <dbReference type="ARBA" id="ARBA00023002"/>
    </source>
</evidence>
<evidence type="ECO:0000313" key="4">
    <source>
        <dbReference type="EMBL" id="SJL11502.1"/>
    </source>
</evidence>
<evidence type="ECO:0000256" key="1">
    <source>
        <dbReference type="ARBA" id="ARBA00006484"/>
    </source>
</evidence>